<proteinExistence type="predicted"/>
<reference evidence="8 9" key="1">
    <citation type="submission" date="2017-11" db="EMBL/GenBank/DDBJ databases">
        <title>Reclassification of Bisgaard taxon 5 as Caviibacterium pharyngocola gen. nov., sp. nov.</title>
        <authorList>
            <person name="Christensen H."/>
        </authorList>
    </citation>
    <scope>NUCLEOTIDE SEQUENCE [LARGE SCALE GENOMIC DNA]</scope>
    <source>
        <strain evidence="8 9">7_3</strain>
    </source>
</reference>
<dbReference type="PANTHER" id="PTHR10465:SF0">
    <property type="entry name" value="SARCALUMENIN"/>
    <property type="match status" value="1"/>
</dbReference>
<dbReference type="GO" id="GO:0003924">
    <property type="term" value="F:GTPase activity"/>
    <property type="evidence" value="ECO:0007669"/>
    <property type="project" value="InterPro"/>
</dbReference>
<comment type="caution">
    <text evidence="8">The sequence shown here is derived from an EMBL/GenBank/DDBJ whole genome shotgun (WGS) entry which is preliminary data.</text>
</comment>
<dbReference type="GO" id="GO:0005525">
    <property type="term" value="F:GTP binding"/>
    <property type="evidence" value="ECO:0007669"/>
    <property type="project" value="UniProtKB-KW"/>
</dbReference>
<dbReference type="InterPro" id="IPR027417">
    <property type="entry name" value="P-loop_NTPase"/>
</dbReference>
<dbReference type="PANTHER" id="PTHR10465">
    <property type="entry name" value="TRANSMEMBRANE GTPASE FZO1"/>
    <property type="match status" value="1"/>
</dbReference>
<accession>A0A2M8RWS7</accession>
<dbReference type="RefSeq" id="WP_100296280.1">
    <property type="nucleotide sequence ID" value="NZ_PHGZ01000008.1"/>
</dbReference>
<keyword evidence="3" id="KW-0378">Hydrolase</keyword>
<evidence type="ECO:0000256" key="3">
    <source>
        <dbReference type="ARBA" id="ARBA00022801"/>
    </source>
</evidence>
<evidence type="ECO:0000259" key="7">
    <source>
        <dbReference type="Pfam" id="PF01926"/>
    </source>
</evidence>
<evidence type="ECO:0000256" key="4">
    <source>
        <dbReference type="ARBA" id="ARBA00023134"/>
    </source>
</evidence>
<dbReference type="EMBL" id="PHGZ01000008">
    <property type="protein sequence ID" value="PJG83342.1"/>
    <property type="molecule type" value="Genomic_DNA"/>
</dbReference>
<dbReference type="SUPFAM" id="SSF52540">
    <property type="entry name" value="P-loop containing nucleoside triphosphate hydrolases"/>
    <property type="match status" value="1"/>
</dbReference>
<evidence type="ECO:0000256" key="6">
    <source>
        <dbReference type="SAM" id="Coils"/>
    </source>
</evidence>
<dbReference type="InterPro" id="IPR027094">
    <property type="entry name" value="Mitofusin_fam"/>
</dbReference>
<keyword evidence="4" id="KW-0342">GTP-binding</keyword>
<evidence type="ECO:0000256" key="5">
    <source>
        <dbReference type="ARBA" id="ARBA00023136"/>
    </source>
</evidence>
<keyword evidence="5" id="KW-0472">Membrane</keyword>
<name>A0A2M8RWS7_9PAST</name>
<protein>
    <recommendedName>
        <fullName evidence="7">G domain-containing protein</fullName>
    </recommendedName>
</protein>
<gene>
    <name evidence="8" type="ORF">CVP04_04255</name>
</gene>
<dbReference type="Gene3D" id="3.40.50.300">
    <property type="entry name" value="P-loop containing nucleotide triphosphate hydrolases"/>
    <property type="match status" value="1"/>
</dbReference>
<dbReference type="AlphaFoldDB" id="A0A2M8RWS7"/>
<evidence type="ECO:0000313" key="9">
    <source>
        <dbReference type="Proteomes" id="UP000230282"/>
    </source>
</evidence>
<dbReference type="GO" id="GO:0016020">
    <property type="term" value="C:membrane"/>
    <property type="evidence" value="ECO:0007669"/>
    <property type="project" value="UniProtKB-SubCell"/>
</dbReference>
<feature type="domain" description="G" evidence="7">
    <location>
        <begin position="38"/>
        <end position="142"/>
    </location>
</feature>
<evidence type="ECO:0000256" key="1">
    <source>
        <dbReference type="ARBA" id="ARBA00004370"/>
    </source>
</evidence>
<dbReference type="OrthoDB" id="238366at2"/>
<keyword evidence="6" id="KW-0175">Coiled coil</keyword>
<feature type="coiled-coil region" evidence="6">
    <location>
        <begin position="250"/>
        <end position="284"/>
    </location>
</feature>
<evidence type="ECO:0000313" key="8">
    <source>
        <dbReference type="EMBL" id="PJG83342.1"/>
    </source>
</evidence>
<keyword evidence="9" id="KW-1185">Reference proteome</keyword>
<dbReference type="Pfam" id="PF01926">
    <property type="entry name" value="MMR_HSR1"/>
    <property type="match status" value="1"/>
</dbReference>
<evidence type="ECO:0000256" key="2">
    <source>
        <dbReference type="ARBA" id="ARBA00022741"/>
    </source>
</evidence>
<dbReference type="Proteomes" id="UP000230282">
    <property type="component" value="Unassembled WGS sequence"/>
</dbReference>
<keyword evidence="2" id="KW-0547">Nucleotide-binding</keyword>
<dbReference type="InterPro" id="IPR006073">
    <property type="entry name" value="GTP-bd"/>
</dbReference>
<comment type="subcellular location">
    <subcellularLocation>
        <location evidence="1">Membrane</location>
    </subcellularLocation>
</comment>
<sequence>MKQAYSEILDELKQTKEIVNNPELLSEVEKRMQEEQLQVMVYGAYNAGKSTLINALQGEEIAKTGDIPTTDSVDRYQWNDIILLDTPGVNAPIAHENVTMEQLQRTAVVLFVIRDGDMDSKDIYQRLIDLIGRKKKVFIIFNNKLNEEERQIAVEHINSLLAKTLKEANLELSYLQELEIIAINLKTSLKARLEDKAPLLEISGFNILIESLKNWIIQQSSEQEKFNQFKHYLYENWFDPKLQTLKAQLSTGKRQEVEQLEREKANLQQEKNFLKLEVGQEIRNQVVSNKRTLLELFRTVNDSGQLEADIERIIYSMNKAIEDKLQIQLSALSNKYTIEQPQMENSPLWDTAGDIFKKAISDKNNLTELLKIGRSFKVPLLKGRWEKTLGRWAGRAAILLQTGIAIWDAYSSAKEQDELNDQQRQYMLELHQAVERICNDYQTNAITATDKAIDEMFNPKLDELQKQILAYQAEDNKLSNDYIALEQSKHNIERIKWYA</sequence>
<organism evidence="8 9">
    <name type="scientific">Caviibacterium pharyngocola</name>
    <dbReference type="NCBI Taxonomy" id="28159"/>
    <lineage>
        <taxon>Bacteria</taxon>
        <taxon>Pseudomonadati</taxon>
        <taxon>Pseudomonadota</taxon>
        <taxon>Gammaproteobacteria</taxon>
        <taxon>Pasteurellales</taxon>
        <taxon>Pasteurellaceae</taxon>
        <taxon>Caviibacterium</taxon>
    </lineage>
</organism>